<dbReference type="EMBL" id="KL198019">
    <property type="protein sequence ID" value="KDQ19506.1"/>
    <property type="molecule type" value="Genomic_DNA"/>
</dbReference>
<accession>A0A067N6U9</accession>
<protein>
    <recommendedName>
        <fullName evidence="6">Fungal lipase-type domain-containing protein</fullName>
    </recommendedName>
</protein>
<dbReference type="HOGENOM" id="CLU_032957_9_1_1"/>
<evidence type="ECO:0000313" key="7">
    <source>
        <dbReference type="EMBL" id="KDQ19506.1"/>
    </source>
</evidence>
<comment type="catalytic activity">
    <reaction evidence="3">
        <text>a diacylglycerol + H2O = a monoacylglycerol + a fatty acid + H(+)</text>
        <dbReference type="Rhea" id="RHEA:32731"/>
        <dbReference type="ChEBI" id="CHEBI:15377"/>
        <dbReference type="ChEBI" id="CHEBI:15378"/>
        <dbReference type="ChEBI" id="CHEBI:17408"/>
        <dbReference type="ChEBI" id="CHEBI:18035"/>
        <dbReference type="ChEBI" id="CHEBI:28868"/>
    </reaction>
</comment>
<evidence type="ECO:0000256" key="3">
    <source>
        <dbReference type="ARBA" id="ARBA00047591"/>
    </source>
</evidence>
<keyword evidence="5" id="KW-0732">Signal</keyword>
<dbReference type="SUPFAM" id="SSF53474">
    <property type="entry name" value="alpha/beta-Hydrolases"/>
    <property type="match status" value="1"/>
</dbReference>
<feature type="signal peptide" evidence="5">
    <location>
        <begin position="1"/>
        <end position="17"/>
    </location>
</feature>
<dbReference type="CDD" id="cd00519">
    <property type="entry name" value="Lipase_3"/>
    <property type="match status" value="1"/>
</dbReference>
<evidence type="ECO:0000256" key="2">
    <source>
        <dbReference type="ARBA" id="ARBA00043996"/>
    </source>
</evidence>
<comment type="catalytic activity">
    <reaction evidence="4">
        <text>a monoacylglycerol + H2O = glycerol + a fatty acid + H(+)</text>
        <dbReference type="Rhea" id="RHEA:15245"/>
        <dbReference type="ChEBI" id="CHEBI:15377"/>
        <dbReference type="ChEBI" id="CHEBI:15378"/>
        <dbReference type="ChEBI" id="CHEBI:17408"/>
        <dbReference type="ChEBI" id="CHEBI:17754"/>
        <dbReference type="ChEBI" id="CHEBI:28868"/>
    </reaction>
</comment>
<dbReference type="PANTHER" id="PTHR45856">
    <property type="entry name" value="ALPHA/BETA-HYDROLASES SUPERFAMILY PROTEIN"/>
    <property type="match status" value="1"/>
</dbReference>
<feature type="domain" description="Fungal lipase-type" evidence="6">
    <location>
        <begin position="110"/>
        <end position="236"/>
    </location>
</feature>
<dbReference type="GO" id="GO:0006629">
    <property type="term" value="P:lipid metabolic process"/>
    <property type="evidence" value="ECO:0007669"/>
    <property type="project" value="InterPro"/>
</dbReference>
<proteinExistence type="inferred from homology"/>
<gene>
    <name evidence="7" type="ORF">BOTBODRAFT_28083</name>
</gene>
<organism evidence="7 8">
    <name type="scientific">Botryobasidium botryosum (strain FD-172 SS1)</name>
    <dbReference type="NCBI Taxonomy" id="930990"/>
    <lineage>
        <taxon>Eukaryota</taxon>
        <taxon>Fungi</taxon>
        <taxon>Dikarya</taxon>
        <taxon>Basidiomycota</taxon>
        <taxon>Agaricomycotina</taxon>
        <taxon>Agaricomycetes</taxon>
        <taxon>Cantharellales</taxon>
        <taxon>Botryobasidiaceae</taxon>
        <taxon>Botryobasidium</taxon>
    </lineage>
</organism>
<dbReference type="AlphaFoldDB" id="A0A067N6U9"/>
<dbReference type="OrthoDB" id="426718at2759"/>
<dbReference type="Gene3D" id="3.40.50.1820">
    <property type="entry name" value="alpha/beta hydrolase"/>
    <property type="match status" value="1"/>
</dbReference>
<evidence type="ECO:0000259" key="6">
    <source>
        <dbReference type="Pfam" id="PF01764"/>
    </source>
</evidence>
<reference evidence="8" key="1">
    <citation type="journal article" date="2014" name="Proc. Natl. Acad. Sci. U.S.A.">
        <title>Extensive sampling of basidiomycete genomes demonstrates inadequacy of the white-rot/brown-rot paradigm for wood decay fungi.</title>
        <authorList>
            <person name="Riley R."/>
            <person name="Salamov A.A."/>
            <person name="Brown D.W."/>
            <person name="Nagy L.G."/>
            <person name="Floudas D."/>
            <person name="Held B.W."/>
            <person name="Levasseur A."/>
            <person name="Lombard V."/>
            <person name="Morin E."/>
            <person name="Otillar R."/>
            <person name="Lindquist E.A."/>
            <person name="Sun H."/>
            <person name="LaButti K.M."/>
            <person name="Schmutz J."/>
            <person name="Jabbour D."/>
            <person name="Luo H."/>
            <person name="Baker S.E."/>
            <person name="Pisabarro A.G."/>
            <person name="Walton J.D."/>
            <person name="Blanchette R.A."/>
            <person name="Henrissat B."/>
            <person name="Martin F."/>
            <person name="Cullen D."/>
            <person name="Hibbett D.S."/>
            <person name="Grigoriev I.V."/>
        </authorList>
    </citation>
    <scope>NUCLEOTIDE SEQUENCE [LARGE SCALE GENOMIC DNA]</scope>
    <source>
        <strain evidence="8">FD-172 SS1</strain>
    </source>
</reference>
<feature type="chain" id="PRO_5001645349" description="Fungal lipase-type domain-containing protein" evidence="5">
    <location>
        <begin position="18"/>
        <end position="299"/>
    </location>
</feature>
<keyword evidence="8" id="KW-1185">Reference proteome</keyword>
<dbReference type="InParanoid" id="A0A067N6U9"/>
<evidence type="ECO:0000256" key="5">
    <source>
        <dbReference type="SAM" id="SignalP"/>
    </source>
</evidence>
<dbReference type="InterPro" id="IPR002921">
    <property type="entry name" value="Fungal_lipase-type"/>
</dbReference>
<dbReference type="Proteomes" id="UP000027195">
    <property type="component" value="Unassembled WGS sequence"/>
</dbReference>
<name>A0A067N6U9_BOTB1</name>
<keyword evidence="1" id="KW-1015">Disulfide bond</keyword>
<dbReference type="InterPro" id="IPR029058">
    <property type="entry name" value="AB_hydrolase_fold"/>
</dbReference>
<evidence type="ECO:0000256" key="4">
    <source>
        <dbReference type="ARBA" id="ARBA00048461"/>
    </source>
</evidence>
<comment type="similarity">
    <text evidence="2">Belongs to the AB hydrolase superfamily. Lipase family. Class 3 subfamily.</text>
</comment>
<dbReference type="PANTHER" id="PTHR45856:SF25">
    <property type="entry name" value="FUNGAL LIPASE-LIKE DOMAIN-CONTAINING PROTEIN"/>
    <property type="match status" value="1"/>
</dbReference>
<dbReference type="InterPro" id="IPR051218">
    <property type="entry name" value="Sec_MonoDiacylglyc_Lipase"/>
</dbReference>
<evidence type="ECO:0000313" key="8">
    <source>
        <dbReference type="Proteomes" id="UP000027195"/>
    </source>
</evidence>
<sequence>MAKSLFFSLILAAAASAAPSAHTRSGVTTMSGSQVSSYTPYAEFSRAAYCSGTDTWNCGAACEALSGFVPYLTGGDGDGTPHFYVGYWPSGDTAVIVHEGTDPTKLLSDLTDEDFLLTDLDPTLFPGLSAIGIQAHNGFHGTQAVTAPAILAAVKQIISERHVSTVTCVGHSLGGAIALLDGMFMRIQLPSSIHVKVVTHGMPRVGNQDLANWVDENITDLAHITNMHDVVPIVPGRGLGFHHPSNEKHILSGDDWVACSGQDNTDPSCIVGAVPNLLAGNVIDHLGPYHGVMMGTLSC</sequence>
<dbReference type="Pfam" id="PF01764">
    <property type="entry name" value="Lipase_3"/>
    <property type="match status" value="1"/>
</dbReference>
<evidence type="ECO:0000256" key="1">
    <source>
        <dbReference type="ARBA" id="ARBA00023157"/>
    </source>
</evidence>